<reference evidence="3 4" key="1">
    <citation type="submission" date="2016-01" db="EMBL/GenBank/DDBJ databases">
        <title>Molecular Mechanisms for transfer of large genomic segments between Enterococcus faecium strains.</title>
        <authorList>
            <person name="Garcia-Solache M.A."/>
            <person name="Lebreton F."/>
            <person name="Mclaughlin R.E."/>
            <person name="Whiteaker J.D."/>
            <person name="Gilmore M.S."/>
            <person name="Rice L.B."/>
        </authorList>
    </citation>
    <scope>NUCLEOTIDE SEQUENCE [LARGE SCALE GENOMIC DNA]</scope>
    <source>
        <strain evidence="3 4">D344RRF x C68</strain>
    </source>
</reference>
<evidence type="ECO:0000259" key="1">
    <source>
        <dbReference type="Pfam" id="PF20038"/>
    </source>
</evidence>
<dbReference type="AlphaFoldDB" id="A0A132P1C3"/>
<proteinExistence type="predicted"/>
<dbReference type="EMBL" id="LRHK01000010">
    <property type="protein sequence ID" value="KWX16036.1"/>
    <property type="molecule type" value="Genomic_DNA"/>
</dbReference>
<organism evidence="3 4">
    <name type="scientific">Enterococcus faecium</name>
    <name type="common">Streptococcus faecium</name>
    <dbReference type="NCBI Taxonomy" id="1352"/>
    <lineage>
        <taxon>Bacteria</taxon>
        <taxon>Bacillati</taxon>
        <taxon>Bacillota</taxon>
        <taxon>Bacilli</taxon>
        <taxon>Lactobacillales</taxon>
        <taxon>Enterococcaceae</taxon>
        <taxon>Enterococcus</taxon>
    </lineage>
</organism>
<gene>
    <name evidence="3" type="ORF">AWT83_16990</name>
    <name evidence="2" type="ORF">AWT83_17605</name>
</gene>
<dbReference type="Pfam" id="PF20038">
    <property type="entry name" value="HTH_59"/>
    <property type="match status" value="1"/>
</dbReference>
<comment type="caution">
    <text evidence="3">The sequence shown here is derived from an EMBL/GenBank/DDBJ whole genome shotgun (WGS) entry which is preliminary data.</text>
</comment>
<dbReference type="Proteomes" id="UP000070452">
    <property type="component" value="Unassembled WGS sequence"/>
</dbReference>
<accession>A0A132P1C3</accession>
<name>A0A132P1C3_ENTFC</name>
<dbReference type="InterPro" id="IPR045403">
    <property type="entry name" value="HTH_59_Firmicutes_type"/>
</dbReference>
<evidence type="ECO:0000313" key="2">
    <source>
        <dbReference type="EMBL" id="KWX16036.1"/>
    </source>
</evidence>
<evidence type="ECO:0000313" key="3">
    <source>
        <dbReference type="EMBL" id="KWX16126.1"/>
    </source>
</evidence>
<dbReference type="EMBL" id="LRHK01000009">
    <property type="protein sequence ID" value="KWX16126.1"/>
    <property type="molecule type" value="Genomic_DNA"/>
</dbReference>
<evidence type="ECO:0000313" key="4">
    <source>
        <dbReference type="Proteomes" id="UP000070452"/>
    </source>
</evidence>
<feature type="domain" description="Helix-turn-helix" evidence="1">
    <location>
        <begin position="32"/>
        <end position="90"/>
    </location>
</feature>
<sequence length="165" mass="19550">MILYTIKFKITYILYSVLKEIDMSEKKYDLHDNDLMTATEASLRWGYDSSYVRQMKKKYPNRIPEGEIRLFGKTLVITRDGMEALTGRKEPRPQFFIIEEDNWSIQSQKEVGTFVEGKEILKQWILNNLEYVNPNQVVLKYIDPAKRKFGLTIIPGKRIYVECRK</sequence>
<protein>
    <recommendedName>
        <fullName evidence="1">Helix-turn-helix domain-containing protein</fullName>
    </recommendedName>
</protein>